<evidence type="ECO:0000313" key="4">
    <source>
        <dbReference type="Proteomes" id="UP000256381"/>
    </source>
</evidence>
<accession>A0AB73YU95</accession>
<dbReference type="AlphaFoldDB" id="A0AB73YU95"/>
<evidence type="ECO:0000313" key="5">
    <source>
        <dbReference type="Proteomes" id="UP000671119"/>
    </source>
</evidence>
<keyword evidence="1" id="KW-1133">Transmembrane helix</keyword>
<comment type="caution">
    <text evidence="3">The sequence shown here is derived from an EMBL/GenBank/DDBJ whole genome shotgun (WGS) entry which is preliminary data.</text>
</comment>
<evidence type="ECO:0000313" key="3">
    <source>
        <dbReference type="EMBL" id="REQ50804.1"/>
    </source>
</evidence>
<protein>
    <submittedName>
        <fullName evidence="3">Uncharacterized protein</fullName>
    </submittedName>
</protein>
<evidence type="ECO:0000313" key="2">
    <source>
        <dbReference type="EMBL" id="MBP0685105.1"/>
    </source>
</evidence>
<proteinExistence type="predicted"/>
<sequence>MERLTAGARDGPRRQLVQRATLTSTLAQLIFGGLACLLSLAAPSLIATPNLPLNRALHTHPELILDTLLLPNPTLKLTPVVVD</sequence>
<keyword evidence="1" id="KW-0472">Membrane</keyword>
<dbReference type="RefSeq" id="WP_003908028.1">
    <property type="nucleotide sequence ID" value="NZ_AP018034.1"/>
</dbReference>
<dbReference type="EMBL" id="JAGIZI010000039">
    <property type="protein sequence ID" value="MBP0685105.1"/>
    <property type="molecule type" value="Genomic_DNA"/>
</dbReference>
<evidence type="ECO:0000256" key="1">
    <source>
        <dbReference type="SAM" id="Phobius"/>
    </source>
</evidence>
<keyword evidence="1" id="KW-0812">Transmembrane</keyword>
<dbReference type="Proteomes" id="UP000256381">
    <property type="component" value="Unassembled WGS sequence"/>
</dbReference>
<dbReference type="EMBL" id="QTBD01000163">
    <property type="protein sequence ID" value="REQ50804.1"/>
    <property type="molecule type" value="Genomic_DNA"/>
</dbReference>
<feature type="transmembrane region" description="Helical" evidence="1">
    <location>
        <begin position="21"/>
        <end position="46"/>
    </location>
</feature>
<reference evidence="3 4" key="1">
    <citation type="journal article" date="2017" name="N. Engl. J. Med.">
        <title>Transmission of Extensively Drug-Resistant Tuberculosis in South Africa.</title>
        <authorList>
            <person name="Shah N.S."/>
            <person name="Auld S.C."/>
            <person name="Brust J.C."/>
            <person name="Mathema B."/>
            <person name="Ismail N."/>
            <person name="Moodley P."/>
            <person name="Mlisana K."/>
            <person name="Allana S."/>
            <person name="Campbell A."/>
            <person name="Mthiyane T."/>
            <person name="Morris N."/>
            <person name="Mpangase P."/>
            <person name="van der Meulen H."/>
            <person name="Omar S.V."/>
            <person name="Brown T.S."/>
            <person name="Narechania A."/>
            <person name="Shaskina E."/>
            <person name="Kapwata T."/>
            <person name="Kreiswirth B."/>
            <person name="Gandhi N.R."/>
        </authorList>
    </citation>
    <scope>NUCLEOTIDE SEQUENCE [LARGE SCALE GENOMIC DNA]</scope>
    <source>
        <strain evidence="3 4">32301_S10</strain>
    </source>
</reference>
<reference evidence="3" key="2">
    <citation type="submission" date="2018-07" db="EMBL/GenBank/DDBJ databases">
        <authorList>
            <person name="Shah S."/>
            <person name="Brown T."/>
            <person name="Auld S."/>
            <person name="Bratton K."/>
            <person name="Narechania A."/>
            <person name="Mathema B."/>
            <person name="Gandhi N."/>
        </authorList>
    </citation>
    <scope>NUCLEOTIDE SEQUENCE</scope>
    <source>
        <strain evidence="3">32301_S10</strain>
    </source>
</reference>
<name>A0AB73YU95_MYCTX</name>
<gene>
    <name evidence="3" type="ORF">DSJ38_13900</name>
    <name evidence="2" type="ORF">J8J21_18760</name>
</gene>
<reference evidence="2 5" key="3">
    <citation type="submission" date="2021-03" db="EMBL/GenBank/DDBJ databases">
        <title>Whole Genome Sequencing of Mycobacterium tuberculosis clinical isolates from Arunachal Pradesh, India.</title>
        <authorList>
            <person name="Singh S."/>
            <person name="Mudliar S.R."/>
            <person name="Kulsum U."/>
            <person name="Rufai S.B."/>
            <person name="Singh P.K."/>
            <person name="Umpo M."/>
            <person name="Nyori M."/>
        </authorList>
    </citation>
    <scope>NUCLEOTIDE SEQUENCE [LARGE SCALE GENOMIC DNA]</scope>
    <source>
        <strain evidence="2 5">OMICS/BPL/0142/20/SP</strain>
    </source>
</reference>
<organism evidence="3 4">
    <name type="scientific">Mycobacterium tuberculosis</name>
    <dbReference type="NCBI Taxonomy" id="1773"/>
    <lineage>
        <taxon>Bacteria</taxon>
        <taxon>Bacillati</taxon>
        <taxon>Actinomycetota</taxon>
        <taxon>Actinomycetes</taxon>
        <taxon>Mycobacteriales</taxon>
        <taxon>Mycobacteriaceae</taxon>
        <taxon>Mycobacterium</taxon>
        <taxon>Mycobacterium tuberculosis complex</taxon>
    </lineage>
</organism>
<dbReference type="Proteomes" id="UP000671119">
    <property type="component" value="Unassembled WGS sequence"/>
</dbReference>